<protein>
    <submittedName>
        <fullName evidence="2">Alpha/beta hydrolase</fullName>
    </submittedName>
</protein>
<dbReference type="RefSeq" id="WP_286277901.1">
    <property type="nucleotide sequence ID" value="NZ_AP027731.1"/>
</dbReference>
<organism evidence="2 3">
    <name type="scientific">Naasia aerilata</name>
    <dbReference type="NCBI Taxonomy" id="1162966"/>
    <lineage>
        <taxon>Bacteria</taxon>
        <taxon>Bacillati</taxon>
        <taxon>Actinomycetota</taxon>
        <taxon>Actinomycetes</taxon>
        <taxon>Micrococcales</taxon>
        <taxon>Microbacteriaceae</taxon>
        <taxon>Naasia</taxon>
    </lineage>
</organism>
<keyword evidence="2" id="KW-0378">Hydrolase</keyword>
<gene>
    <name evidence="2" type="ORF">GCM10025866_03490</name>
</gene>
<dbReference type="GO" id="GO:0016787">
    <property type="term" value="F:hydrolase activity"/>
    <property type="evidence" value="ECO:0007669"/>
    <property type="project" value="UniProtKB-KW"/>
</dbReference>
<sequence>MSTGATAELVVGGRSVRYRDTGAGDTVVLVHGIGRSLEDWTEQHDLLSSDYRVISVDLPGFGWSDRLEGPTTLKRLSAWLPAFLDELGVTEPVHLLGNSLGGAVTMAFAAEHPERVRDLVLVNSAGFGREVALGLRLLALRPLTRVLLRPRRSSAARTLRGIFHDPSFSTEERVEQAYVLAQRPREAMLEMGRDLGTVRGVREGWRRDLLARLAEQDLPTLVVWGARDLILPAVHLEAAKTALPHARTHLFLDTGHMPQIEQAEAFAELVRDFYRG</sequence>
<dbReference type="Gene3D" id="3.40.50.1820">
    <property type="entry name" value="alpha/beta hydrolase"/>
    <property type="match status" value="1"/>
</dbReference>
<accession>A0ABM8G8L5</accession>
<dbReference type="EMBL" id="AP027731">
    <property type="protein sequence ID" value="BDZ44440.1"/>
    <property type="molecule type" value="Genomic_DNA"/>
</dbReference>
<keyword evidence="3" id="KW-1185">Reference proteome</keyword>
<evidence type="ECO:0000313" key="3">
    <source>
        <dbReference type="Proteomes" id="UP001321498"/>
    </source>
</evidence>
<dbReference type="InterPro" id="IPR029058">
    <property type="entry name" value="AB_hydrolase_fold"/>
</dbReference>
<dbReference type="PRINTS" id="PR00111">
    <property type="entry name" value="ABHYDROLASE"/>
</dbReference>
<reference evidence="3" key="1">
    <citation type="journal article" date="2019" name="Int. J. Syst. Evol. Microbiol.">
        <title>The Global Catalogue of Microorganisms (GCM) 10K type strain sequencing project: providing services to taxonomists for standard genome sequencing and annotation.</title>
        <authorList>
            <consortium name="The Broad Institute Genomics Platform"/>
            <consortium name="The Broad Institute Genome Sequencing Center for Infectious Disease"/>
            <person name="Wu L."/>
            <person name="Ma J."/>
        </authorList>
    </citation>
    <scope>NUCLEOTIDE SEQUENCE [LARGE SCALE GENOMIC DNA]</scope>
    <source>
        <strain evidence="3">NBRC 108725</strain>
    </source>
</reference>
<proteinExistence type="predicted"/>
<evidence type="ECO:0000313" key="2">
    <source>
        <dbReference type="EMBL" id="BDZ44440.1"/>
    </source>
</evidence>
<dbReference type="PANTHER" id="PTHR43689:SF8">
    <property type="entry name" value="ALPHA_BETA-HYDROLASES SUPERFAMILY PROTEIN"/>
    <property type="match status" value="1"/>
</dbReference>
<dbReference type="PANTHER" id="PTHR43689">
    <property type="entry name" value="HYDROLASE"/>
    <property type="match status" value="1"/>
</dbReference>
<dbReference type="SUPFAM" id="SSF53474">
    <property type="entry name" value="alpha/beta-Hydrolases"/>
    <property type="match status" value="1"/>
</dbReference>
<dbReference type="Pfam" id="PF00561">
    <property type="entry name" value="Abhydrolase_1"/>
    <property type="match status" value="1"/>
</dbReference>
<dbReference type="Proteomes" id="UP001321498">
    <property type="component" value="Chromosome"/>
</dbReference>
<name>A0ABM8G8L5_9MICO</name>
<dbReference type="InterPro" id="IPR000073">
    <property type="entry name" value="AB_hydrolase_1"/>
</dbReference>
<feature type="domain" description="AB hydrolase-1" evidence="1">
    <location>
        <begin position="26"/>
        <end position="261"/>
    </location>
</feature>
<evidence type="ECO:0000259" key="1">
    <source>
        <dbReference type="Pfam" id="PF00561"/>
    </source>
</evidence>